<proteinExistence type="predicted"/>
<dbReference type="AlphaFoldDB" id="A0A1D8K5S4"/>
<organism evidence="2 3">
    <name type="scientific">Acidihalobacter aeolianus</name>
    <dbReference type="NCBI Taxonomy" id="2792603"/>
    <lineage>
        <taxon>Bacteria</taxon>
        <taxon>Pseudomonadati</taxon>
        <taxon>Pseudomonadota</taxon>
        <taxon>Gammaproteobacteria</taxon>
        <taxon>Chromatiales</taxon>
        <taxon>Ectothiorhodospiraceae</taxon>
        <taxon>Acidihalobacter</taxon>
    </lineage>
</organism>
<dbReference type="RefSeq" id="WP_070071906.1">
    <property type="nucleotide sequence ID" value="NZ_CP017448.1"/>
</dbReference>
<sequence length="157" mass="17577">MEKAQILEALTPIAVLQAITPEAVQSIPYCHVRHNLVAIYQFPFHIGRDSRVRVDEKTGELLRIERQKVGVSDPNNDLYLIDSGGLLNISRAHLKIARHDNKFKIVDRDSACGCLVNDEHFGGQDAGGEHLIEDGDELGIGTQDTPYRFRFIVLETT</sequence>
<reference evidence="2 3" key="1">
    <citation type="submission" date="2016-09" db="EMBL/GenBank/DDBJ databases">
        <title>Acidihalobacter prosperus V6 (DSM14174).</title>
        <authorList>
            <person name="Khaleque H.N."/>
            <person name="Ramsay J.P."/>
            <person name="Murphy R.J.T."/>
            <person name="Kaksonen A.H."/>
            <person name="Boxall N.J."/>
            <person name="Watkin E.L.J."/>
        </authorList>
    </citation>
    <scope>NUCLEOTIDE SEQUENCE [LARGE SCALE GENOMIC DNA]</scope>
    <source>
        <strain evidence="2 3">V6</strain>
    </source>
</reference>
<dbReference type="Pfam" id="PF00498">
    <property type="entry name" value="FHA"/>
    <property type="match status" value="1"/>
</dbReference>
<dbReference type="InterPro" id="IPR000253">
    <property type="entry name" value="FHA_dom"/>
</dbReference>
<feature type="domain" description="FHA" evidence="1">
    <location>
        <begin position="67"/>
        <end position="121"/>
    </location>
</feature>
<keyword evidence="3" id="KW-1185">Reference proteome</keyword>
<dbReference type="Gene3D" id="2.60.200.20">
    <property type="match status" value="1"/>
</dbReference>
<dbReference type="KEGG" id="aaeo:BJI67_03815"/>
<dbReference type="CDD" id="cd00060">
    <property type="entry name" value="FHA"/>
    <property type="match status" value="1"/>
</dbReference>
<accession>A0A1D8K5S4</accession>
<evidence type="ECO:0000313" key="3">
    <source>
        <dbReference type="Proteomes" id="UP000095342"/>
    </source>
</evidence>
<gene>
    <name evidence="2" type="ORF">BJI67_03815</name>
</gene>
<dbReference type="SUPFAM" id="SSF49879">
    <property type="entry name" value="SMAD/FHA domain"/>
    <property type="match status" value="1"/>
</dbReference>
<evidence type="ECO:0000259" key="1">
    <source>
        <dbReference type="PROSITE" id="PS50006"/>
    </source>
</evidence>
<name>A0A1D8K5S4_9GAMM</name>
<evidence type="ECO:0000313" key="2">
    <source>
        <dbReference type="EMBL" id="AOV16313.1"/>
    </source>
</evidence>
<dbReference type="Proteomes" id="UP000095342">
    <property type="component" value="Chromosome"/>
</dbReference>
<dbReference type="InterPro" id="IPR008984">
    <property type="entry name" value="SMAD_FHA_dom_sf"/>
</dbReference>
<dbReference type="PROSITE" id="PS50006">
    <property type="entry name" value="FHA_DOMAIN"/>
    <property type="match status" value="1"/>
</dbReference>
<dbReference type="EMBL" id="CP017448">
    <property type="protein sequence ID" value="AOV16313.1"/>
    <property type="molecule type" value="Genomic_DNA"/>
</dbReference>
<protein>
    <recommendedName>
        <fullName evidence="1">FHA domain-containing protein</fullName>
    </recommendedName>
</protein>